<protein>
    <submittedName>
        <fullName evidence="2">Uncharacterized protein</fullName>
    </submittedName>
</protein>
<dbReference type="AlphaFoldDB" id="A0A6M3M3L9"/>
<proteinExistence type="predicted"/>
<evidence type="ECO:0000256" key="1">
    <source>
        <dbReference type="SAM" id="MobiDB-lite"/>
    </source>
</evidence>
<gene>
    <name evidence="3" type="ORF">MM171A01080_0012</name>
    <name evidence="2" type="ORF">MM171B01379_0007</name>
</gene>
<evidence type="ECO:0000313" key="2">
    <source>
        <dbReference type="EMBL" id="QJB02287.1"/>
    </source>
</evidence>
<sequence length="229" mass="25989">MATIDDKGTYFQLMLDPNVKNIEQIDKPREGYDAMIGLNAEGRHVISFVNYSKEFIDVNGKKVFRTIQEVLSKIDDLKNCKRCSTLDKENLNISSISVNQNNESGFMSPQPQTILQTNIAPTPVVKTKSMKDVFADQFFNAYLTTPGRYIFGMMFGDEDMISDAMPQDEKSQADFIGEMVDFMSGDVGLMRSPEEAKEYLSVLKQNDEDLNSTTTKKSRKRNLPRTVVY</sequence>
<dbReference type="EMBL" id="MT145201">
    <property type="protein sequence ID" value="QJI05450.1"/>
    <property type="molecule type" value="Genomic_DNA"/>
</dbReference>
<organism evidence="2">
    <name type="scientific">viral metagenome</name>
    <dbReference type="NCBI Taxonomy" id="1070528"/>
    <lineage>
        <taxon>unclassified sequences</taxon>
        <taxon>metagenomes</taxon>
        <taxon>organismal metagenomes</taxon>
    </lineage>
</organism>
<feature type="region of interest" description="Disordered" evidence="1">
    <location>
        <begin position="210"/>
        <end position="229"/>
    </location>
</feature>
<reference evidence="2" key="1">
    <citation type="submission" date="2020-03" db="EMBL/GenBank/DDBJ databases">
        <title>The deep terrestrial virosphere.</title>
        <authorList>
            <person name="Holmfeldt K."/>
            <person name="Nilsson E."/>
            <person name="Simone D."/>
            <person name="Lopez-Fernandez M."/>
            <person name="Wu X."/>
            <person name="de Brujin I."/>
            <person name="Lundin D."/>
            <person name="Andersson A."/>
            <person name="Bertilsson S."/>
            <person name="Dopson M."/>
        </authorList>
    </citation>
    <scope>NUCLEOTIDE SEQUENCE</scope>
    <source>
        <strain evidence="3">MM171A01080</strain>
        <strain evidence="2">MM171B01379</strain>
    </source>
</reference>
<name>A0A6M3M3L9_9ZZZZ</name>
<accession>A0A6M3M3L9</accession>
<dbReference type="EMBL" id="MT143772">
    <property type="protein sequence ID" value="QJB02287.1"/>
    <property type="molecule type" value="Genomic_DNA"/>
</dbReference>
<evidence type="ECO:0000313" key="3">
    <source>
        <dbReference type="EMBL" id="QJI05450.1"/>
    </source>
</evidence>